<evidence type="ECO:0000256" key="3">
    <source>
        <dbReference type="ARBA" id="ARBA00022692"/>
    </source>
</evidence>
<evidence type="ECO:0000256" key="2">
    <source>
        <dbReference type="ARBA" id="ARBA00022475"/>
    </source>
</evidence>
<keyword evidence="3 6" id="KW-0812">Transmembrane</keyword>
<evidence type="ECO:0000313" key="7">
    <source>
        <dbReference type="EMBL" id="QDT94205.1"/>
    </source>
</evidence>
<sequence length="319" mass="33765">MKVVRQMVPLLAAIIILLLLFRIWVPTFLAPENMLDLTQQISVNTILALGMTLVILIGGIDLSVGAMVALVGTTTVYCLSAISGDTQNGFYLLISILAGLGVAALFGIFHGIAAAKTAMPPFIITLASMLIARGCALRFNSGLPISIGDQQTILLEIGNGRLFGVVPFPVVIMLTLFVLMALLLHRTRFGQHIYALGGNREAALYTGIPVVRVEVMVYLICSVLAGVAGLIHTSQLYSAEPASGEMFELTAIAAVVVGGTSFTGGRGTIFGTLIGAIIIGILDKGLNQAGIHYSLQYIVKGAVILIAVYIDVRRNRQAV</sequence>
<feature type="transmembrane region" description="Helical" evidence="6">
    <location>
        <begin position="249"/>
        <end position="282"/>
    </location>
</feature>
<dbReference type="KEGG" id="gax:Pan161_58990"/>
<organism evidence="7 8">
    <name type="scientific">Gimesia algae</name>
    <dbReference type="NCBI Taxonomy" id="2527971"/>
    <lineage>
        <taxon>Bacteria</taxon>
        <taxon>Pseudomonadati</taxon>
        <taxon>Planctomycetota</taxon>
        <taxon>Planctomycetia</taxon>
        <taxon>Planctomycetales</taxon>
        <taxon>Planctomycetaceae</taxon>
        <taxon>Gimesia</taxon>
    </lineage>
</organism>
<evidence type="ECO:0000313" key="8">
    <source>
        <dbReference type="Proteomes" id="UP000316855"/>
    </source>
</evidence>
<feature type="transmembrane region" description="Helical" evidence="6">
    <location>
        <begin position="162"/>
        <end position="184"/>
    </location>
</feature>
<keyword evidence="4 6" id="KW-1133">Transmembrane helix</keyword>
<evidence type="ECO:0000256" key="1">
    <source>
        <dbReference type="ARBA" id="ARBA00004651"/>
    </source>
</evidence>
<feature type="transmembrane region" description="Helical" evidence="6">
    <location>
        <begin position="294"/>
        <end position="312"/>
    </location>
</feature>
<dbReference type="Pfam" id="PF02653">
    <property type="entry name" value="BPD_transp_2"/>
    <property type="match status" value="1"/>
</dbReference>
<dbReference type="GO" id="GO:0022857">
    <property type="term" value="F:transmembrane transporter activity"/>
    <property type="evidence" value="ECO:0007669"/>
    <property type="project" value="InterPro"/>
</dbReference>
<comment type="subcellular location">
    <subcellularLocation>
        <location evidence="1">Cell membrane</location>
        <topology evidence="1">Multi-pass membrane protein</topology>
    </subcellularLocation>
</comment>
<evidence type="ECO:0000256" key="4">
    <source>
        <dbReference type="ARBA" id="ARBA00022989"/>
    </source>
</evidence>
<dbReference type="InterPro" id="IPR001851">
    <property type="entry name" value="ABC_transp_permease"/>
</dbReference>
<dbReference type="GO" id="GO:0005886">
    <property type="term" value="C:plasma membrane"/>
    <property type="evidence" value="ECO:0007669"/>
    <property type="project" value="UniProtKB-SubCell"/>
</dbReference>
<gene>
    <name evidence="7" type="primary">rbsC_3</name>
    <name evidence="7" type="ORF">Pan161_58990</name>
</gene>
<dbReference type="PANTHER" id="PTHR32196">
    <property type="entry name" value="ABC TRANSPORTER PERMEASE PROTEIN YPHD-RELATED-RELATED"/>
    <property type="match status" value="1"/>
</dbReference>
<feature type="transmembrane region" description="Helical" evidence="6">
    <location>
        <begin position="215"/>
        <end position="237"/>
    </location>
</feature>
<keyword evidence="2" id="KW-1003">Cell membrane</keyword>
<evidence type="ECO:0000256" key="5">
    <source>
        <dbReference type="ARBA" id="ARBA00023136"/>
    </source>
</evidence>
<feature type="transmembrane region" description="Helical" evidence="6">
    <location>
        <begin position="45"/>
        <end position="78"/>
    </location>
</feature>
<dbReference type="EMBL" id="CP036343">
    <property type="protein sequence ID" value="QDT94205.1"/>
    <property type="molecule type" value="Genomic_DNA"/>
</dbReference>
<dbReference type="Proteomes" id="UP000316855">
    <property type="component" value="Chromosome"/>
</dbReference>
<dbReference type="RefSeq" id="WP_232103542.1">
    <property type="nucleotide sequence ID" value="NZ_CP036343.1"/>
</dbReference>
<keyword evidence="8" id="KW-1185">Reference proteome</keyword>
<accession>A0A517VMK0</accession>
<dbReference type="CDD" id="cd06579">
    <property type="entry name" value="TM_PBP1_transp_AraH_like"/>
    <property type="match status" value="1"/>
</dbReference>
<name>A0A517VMK0_9PLAN</name>
<keyword evidence="5 6" id="KW-0472">Membrane</keyword>
<reference evidence="7 8" key="1">
    <citation type="submission" date="2019-02" db="EMBL/GenBank/DDBJ databases">
        <title>Deep-cultivation of Planctomycetes and their phenomic and genomic characterization uncovers novel biology.</title>
        <authorList>
            <person name="Wiegand S."/>
            <person name="Jogler M."/>
            <person name="Boedeker C."/>
            <person name="Pinto D."/>
            <person name="Vollmers J."/>
            <person name="Rivas-Marin E."/>
            <person name="Kohn T."/>
            <person name="Peeters S.H."/>
            <person name="Heuer A."/>
            <person name="Rast P."/>
            <person name="Oberbeckmann S."/>
            <person name="Bunk B."/>
            <person name="Jeske O."/>
            <person name="Meyerdierks A."/>
            <person name="Storesund J.E."/>
            <person name="Kallscheuer N."/>
            <person name="Luecker S."/>
            <person name="Lage O.M."/>
            <person name="Pohl T."/>
            <person name="Merkel B.J."/>
            <person name="Hornburger P."/>
            <person name="Mueller R.-W."/>
            <person name="Bruemmer F."/>
            <person name="Labrenz M."/>
            <person name="Spormann A.M."/>
            <person name="Op den Camp H."/>
            <person name="Overmann J."/>
            <person name="Amann R."/>
            <person name="Jetten M.S.M."/>
            <person name="Mascher T."/>
            <person name="Medema M.H."/>
            <person name="Devos D.P."/>
            <person name="Kaster A.-K."/>
            <person name="Ovreas L."/>
            <person name="Rohde M."/>
            <person name="Galperin M.Y."/>
            <person name="Jogler C."/>
        </authorList>
    </citation>
    <scope>NUCLEOTIDE SEQUENCE [LARGE SCALE GENOMIC DNA]</scope>
    <source>
        <strain evidence="7 8">Pan161</strain>
    </source>
</reference>
<proteinExistence type="predicted"/>
<dbReference type="AlphaFoldDB" id="A0A517VMK0"/>
<protein>
    <submittedName>
        <fullName evidence="7">Ribose transport system permease protein RbsC</fullName>
    </submittedName>
</protein>
<evidence type="ECO:0000256" key="6">
    <source>
        <dbReference type="SAM" id="Phobius"/>
    </source>
</evidence>
<feature type="transmembrane region" description="Helical" evidence="6">
    <location>
        <begin position="90"/>
        <end position="113"/>
    </location>
</feature>